<dbReference type="Gene3D" id="1.10.220.10">
    <property type="entry name" value="Annexin"/>
    <property type="match status" value="2"/>
</dbReference>
<dbReference type="PANTHER" id="PTHR10502:SF102">
    <property type="entry name" value="ANNEXIN B11"/>
    <property type="match status" value="1"/>
</dbReference>
<dbReference type="InterPro" id="IPR018502">
    <property type="entry name" value="Annexin_repeat"/>
</dbReference>
<dbReference type="InterPro" id="IPR001464">
    <property type="entry name" value="Annexin"/>
</dbReference>
<dbReference type="PROSITE" id="PS51897">
    <property type="entry name" value="ANNEXIN_2"/>
    <property type="match status" value="1"/>
</dbReference>
<dbReference type="GO" id="GO:0005509">
    <property type="term" value="F:calcium ion binding"/>
    <property type="evidence" value="ECO:0007669"/>
    <property type="project" value="InterPro"/>
</dbReference>
<keyword evidence="3 4" id="KW-0041">Annexin</keyword>
<dbReference type="GO" id="GO:0005634">
    <property type="term" value="C:nucleus"/>
    <property type="evidence" value="ECO:0007669"/>
    <property type="project" value="TreeGrafter"/>
</dbReference>
<dbReference type="GO" id="GO:0005886">
    <property type="term" value="C:plasma membrane"/>
    <property type="evidence" value="ECO:0007669"/>
    <property type="project" value="TreeGrafter"/>
</dbReference>
<dbReference type="GO" id="GO:0012506">
    <property type="term" value="C:vesicle membrane"/>
    <property type="evidence" value="ECO:0007669"/>
    <property type="project" value="TreeGrafter"/>
</dbReference>
<sequence>MPEADFFGGVGTKETVLIDILCTRSSQDLEKIKNAYSLLFGKSLEDDVIGDTSGDFQQLLVGLLECTRDQSDGVDVNAAREDAKRMLGNKLENLIPDKEAFKFAFTISRSEIDLAEIKVKFEAKYHKSLVEFIKSDCSEAYSETLITV</sequence>
<dbReference type="PROSITE" id="PS00223">
    <property type="entry name" value="ANNEXIN_1"/>
    <property type="match status" value="1"/>
</dbReference>
<dbReference type="AlphaFoldDB" id="A0A914S1K7"/>
<evidence type="ECO:0000256" key="1">
    <source>
        <dbReference type="ARBA" id="ARBA00007831"/>
    </source>
</evidence>
<organism evidence="5 6">
    <name type="scientific">Parascaris equorum</name>
    <name type="common">Equine roundworm</name>
    <dbReference type="NCBI Taxonomy" id="6256"/>
    <lineage>
        <taxon>Eukaryota</taxon>
        <taxon>Metazoa</taxon>
        <taxon>Ecdysozoa</taxon>
        <taxon>Nematoda</taxon>
        <taxon>Chromadorea</taxon>
        <taxon>Rhabditida</taxon>
        <taxon>Spirurina</taxon>
        <taxon>Ascaridomorpha</taxon>
        <taxon>Ascaridoidea</taxon>
        <taxon>Ascarididae</taxon>
        <taxon>Parascaris</taxon>
    </lineage>
</organism>
<dbReference type="SUPFAM" id="SSF47874">
    <property type="entry name" value="Annexin"/>
    <property type="match status" value="1"/>
</dbReference>
<dbReference type="Proteomes" id="UP000887564">
    <property type="component" value="Unplaced"/>
</dbReference>
<dbReference type="InterPro" id="IPR037104">
    <property type="entry name" value="Annexin_sf"/>
</dbReference>
<proteinExistence type="inferred from homology"/>
<dbReference type="PANTHER" id="PTHR10502">
    <property type="entry name" value="ANNEXIN"/>
    <property type="match status" value="1"/>
</dbReference>
<dbReference type="GO" id="GO:0005737">
    <property type="term" value="C:cytoplasm"/>
    <property type="evidence" value="ECO:0007669"/>
    <property type="project" value="TreeGrafter"/>
</dbReference>
<dbReference type="SMART" id="SM00335">
    <property type="entry name" value="ANX"/>
    <property type="match status" value="2"/>
</dbReference>
<dbReference type="FunFam" id="1.10.220.10:FF:000005">
    <property type="entry name" value="Annexin"/>
    <property type="match status" value="1"/>
</dbReference>
<evidence type="ECO:0000256" key="3">
    <source>
        <dbReference type="ARBA" id="ARBA00023216"/>
    </source>
</evidence>
<accession>A0A914S1K7</accession>
<dbReference type="InterPro" id="IPR018252">
    <property type="entry name" value="Annexin_repeat_CS"/>
</dbReference>
<keyword evidence="5" id="KW-1185">Reference proteome</keyword>
<keyword evidence="2 4" id="KW-0677">Repeat</keyword>
<dbReference type="GO" id="GO:0001786">
    <property type="term" value="F:phosphatidylserine binding"/>
    <property type="evidence" value="ECO:0007669"/>
    <property type="project" value="TreeGrafter"/>
</dbReference>
<comment type="similarity">
    <text evidence="1 4">Belongs to the annexin family.</text>
</comment>
<evidence type="ECO:0000313" key="5">
    <source>
        <dbReference type="Proteomes" id="UP000887564"/>
    </source>
</evidence>
<comment type="domain">
    <text evidence="4">A pair of annexin repeats may form one binding site for calcium and phospholipid.</text>
</comment>
<evidence type="ECO:0000313" key="6">
    <source>
        <dbReference type="WBParaSite" id="PEQ_0001221701-mRNA-1"/>
    </source>
</evidence>
<dbReference type="WBParaSite" id="PEQ_0001221701-mRNA-1">
    <property type="protein sequence ID" value="PEQ_0001221701-mRNA-1"/>
    <property type="gene ID" value="PEQ_0001221701"/>
</dbReference>
<keyword evidence="4" id="KW-0106">Calcium</keyword>
<keyword evidence="4" id="KW-0111">Calcium/phospholipid-binding</keyword>
<evidence type="ECO:0000256" key="4">
    <source>
        <dbReference type="RuleBase" id="RU003540"/>
    </source>
</evidence>
<reference evidence="6" key="1">
    <citation type="submission" date="2022-11" db="UniProtKB">
        <authorList>
            <consortium name="WormBaseParasite"/>
        </authorList>
    </citation>
    <scope>IDENTIFICATION</scope>
</reference>
<evidence type="ECO:0000256" key="2">
    <source>
        <dbReference type="ARBA" id="ARBA00022737"/>
    </source>
</evidence>
<dbReference type="PRINTS" id="PR00196">
    <property type="entry name" value="ANNEXIN"/>
</dbReference>
<protein>
    <recommendedName>
        <fullName evidence="4">Annexin</fullName>
    </recommendedName>
</protein>
<dbReference type="Pfam" id="PF00191">
    <property type="entry name" value="Annexin"/>
    <property type="match status" value="2"/>
</dbReference>
<name>A0A914S1K7_PAREQ</name>
<dbReference type="GO" id="GO:0005544">
    <property type="term" value="F:calcium-dependent phospholipid binding"/>
    <property type="evidence" value="ECO:0007669"/>
    <property type="project" value="UniProtKB-KW"/>
</dbReference>